<feature type="transmembrane region" description="Helical" evidence="7">
    <location>
        <begin position="511"/>
        <end position="532"/>
    </location>
</feature>
<reference evidence="8" key="1">
    <citation type="submission" date="2017-07" db="EMBL/GenBank/DDBJ databases">
        <title>Taro Niue Genome Assembly and Annotation.</title>
        <authorList>
            <person name="Atibalentja N."/>
            <person name="Keating K."/>
            <person name="Fields C.J."/>
        </authorList>
    </citation>
    <scope>NUCLEOTIDE SEQUENCE</scope>
    <source>
        <strain evidence="8">Niue_2</strain>
        <tissue evidence="8">Leaf</tissue>
    </source>
</reference>
<dbReference type="OrthoDB" id="8904098at2759"/>
<dbReference type="Gene3D" id="1.20.1250.20">
    <property type="entry name" value="MFS general substrate transporter like domains"/>
    <property type="match status" value="1"/>
</dbReference>
<feature type="transmembrane region" description="Helical" evidence="7">
    <location>
        <begin position="559"/>
        <end position="578"/>
    </location>
</feature>
<dbReference type="GO" id="GO:0016020">
    <property type="term" value="C:membrane"/>
    <property type="evidence" value="ECO:0007669"/>
    <property type="project" value="UniProtKB-SubCell"/>
</dbReference>
<evidence type="ECO:0000313" key="9">
    <source>
        <dbReference type="Proteomes" id="UP000652761"/>
    </source>
</evidence>
<dbReference type="AlphaFoldDB" id="A0A843WFA4"/>
<organism evidence="8 9">
    <name type="scientific">Colocasia esculenta</name>
    <name type="common">Wild taro</name>
    <name type="synonym">Arum esculentum</name>
    <dbReference type="NCBI Taxonomy" id="4460"/>
    <lineage>
        <taxon>Eukaryota</taxon>
        <taxon>Viridiplantae</taxon>
        <taxon>Streptophyta</taxon>
        <taxon>Embryophyta</taxon>
        <taxon>Tracheophyta</taxon>
        <taxon>Spermatophyta</taxon>
        <taxon>Magnoliopsida</taxon>
        <taxon>Liliopsida</taxon>
        <taxon>Araceae</taxon>
        <taxon>Aroideae</taxon>
        <taxon>Colocasieae</taxon>
        <taxon>Colocasia</taxon>
    </lineage>
</organism>
<sequence length="620" mass="67988">GDGKGSPEKGSVLKYDGNPRKGGFRAAMFVFTLMVSQVLYFMYVMHLDISEAATTTTNFTGSTFLLTILGGFISDSYISRLNTVLSFGLVEILGWILLTVQAHYRSLRPDYYNPTDHLHGRSKLVLYLALSLLALGVGGVRGALPALGADQFDRSHPRERKQLASFFNWLLLSITLGACVGVTVVVWVSINRSWAMGFFISMLLATVGFAVLAVGKLFFRDRVPSDSPLLRIIQVPVAAIRNWKLPLPSSSGDLYEGNEKEDNFIEEKLAHTDQFSLTPLSPASPLASLLWQRGPANLLRLLVLYDFSALVRTEGFLDRAAILPQGTPAAAAAAGEIRPWRVCSVTQVEECKIVTRMLPILLSTIIMNTCLAQLQTFSVEQGQAMDLRMSPHFNIPAASVPIIPLAFMVFLIPLYELLFVPFARRFTGIPSGITHLQRVGVGLVLSAVSMAAAGFVEAKRRYAAVGEGRLISVFWLSFQYGIFGIADMFTLVGLMEFFYSEAPAGMRSLSTSFSFLSLSLGYFLSTVLVNVINAITGKRSAGGQEWLRALDLNGSRLDLFYWFLAALSCLNFANYLFWASWYKYKKDESPDDAGNLAAVTEPPAAAEKEVTTDGEVSQGG</sequence>
<accession>A0A843WFA4</accession>
<feature type="transmembrane region" description="Helical" evidence="7">
    <location>
        <begin position="395"/>
        <end position="418"/>
    </location>
</feature>
<feature type="transmembrane region" description="Helical" evidence="7">
    <location>
        <begin position="194"/>
        <end position="219"/>
    </location>
</feature>
<dbReference type="InterPro" id="IPR036259">
    <property type="entry name" value="MFS_trans_sf"/>
</dbReference>
<evidence type="ECO:0000256" key="3">
    <source>
        <dbReference type="ARBA" id="ARBA00022692"/>
    </source>
</evidence>
<dbReference type="EMBL" id="NMUH01002708">
    <property type="protein sequence ID" value="MQM01610.1"/>
    <property type="molecule type" value="Genomic_DNA"/>
</dbReference>
<gene>
    <name evidence="8" type="ORF">Taro_034369</name>
</gene>
<protein>
    <submittedName>
        <fullName evidence="8">Uncharacterized protein</fullName>
    </submittedName>
</protein>
<dbReference type="Pfam" id="PF00854">
    <property type="entry name" value="PTR2"/>
    <property type="match status" value="2"/>
</dbReference>
<feature type="transmembrane region" description="Helical" evidence="7">
    <location>
        <begin position="478"/>
        <end position="499"/>
    </location>
</feature>
<evidence type="ECO:0000256" key="6">
    <source>
        <dbReference type="SAM" id="MobiDB-lite"/>
    </source>
</evidence>
<comment type="similarity">
    <text evidence="2">Belongs to the major facilitator superfamily. Proton-dependent oligopeptide transporter (POT/PTR) (TC 2.A.17) family.</text>
</comment>
<proteinExistence type="inferred from homology"/>
<keyword evidence="4 7" id="KW-1133">Transmembrane helix</keyword>
<feature type="region of interest" description="Disordered" evidence="6">
    <location>
        <begin position="588"/>
        <end position="620"/>
    </location>
</feature>
<feature type="non-terminal residue" evidence="8">
    <location>
        <position position="1"/>
    </location>
</feature>
<keyword evidence="5 7" id="KW-0472">Membrane</keyword>
<feature type="transmembrane region" description="Helical" evidence="7">
    <location>
        <begin position="165"/>
        <end position="188"/>
    </location>
</feature>
<dbReference type="InterPro" id="IPR000109">
    <property type="entry name" value="POT_fam"/>
</dbReference>
<keyword evidence="3 7" id="KW-0812">Transmembrane</keyword>
<dbReference type="Proteomes" id="UP000652761">
    <property type="component" value="Unassembled WGS sequence"/>
</dbReference>
<feature type="transmembrane region" description="Helical" evidence="7">
    <location>
        <begin position="52"/>
        <end position="72"/>
    </location>
</feature>
<feature type="transmembrane region" description="Helical" evidence="7">
    <location>
        <begin position="26"/>
        <end position="46"/>
    </location>
</feature>
<dbReference type="GO" id="GO:0022857">
    <property type="term" value="F:transmembrane transporter activity"/>
    <property type="evidence" value="ECO:0007669"/>
    <property type="project" value="InterPro"/>
</dbReference>
<evidence type="ECO:0000256" key="7">
    <source>
        <dbReference type="SAM" id="Phobius"/>
    </source>
</evidence>
<feature type="transmembrane region" description="Helical" evidence="7">
    <location>
        <begin position="124"/>
        <end position="144"/>
    </location>
</feature>
<name>A0A843WFA4_COLES</name>
<comment type="caution">
    <text evidence="8">The sequence shown here is derived from an EMBL/GenBank/DDBJ whole genome shotgun (WGS) entry which is preliminary data.</text>
</comment>
<evidence type="ECO:0000256" key="5">
    <source>
        <dbReference type="ARBA" id="ARBA00023136"/>
    </source>
</evidence>
<feature type="transmembrane region" description="Helical" evidence="7">
    <location>
        <begin position="84"/>
        <end position="104"/>
    </location>
</feature>
<dbReference type="SUPFAM" id="SSF103473">
    <property type="entry name" value="MFS general substrate transporter"/>
    <property type="match status" value="1"/>
</dbReference>
<evidence type="ECO:0000313" key="8">
    <source>
        <dbReference type="EMBL" id="MQM01610.1"/>
    </source>
</evidence>
<evidence type="ECO:0000256" key="4">
    <source>
        <dbReference type="ARBA" id="ARBA00022989"/>
    </source>
</evidence>
<evidence type="ECO:0000256" key="1">
    <source>
        <dbReference type="ARBA" id="ARBA00004141"/>
    </source>
</evidence>
<feature type="transmembrane region" description="Helical" evidence="7">
    <location>
        <begin position="357"/>
        <end position="375"/>
    </location>
</feature>
<feature type="transmembrane region" description="Helical" evidence="7">
    <location>
        <begin position="439"/>
        <end position="458"/>
    </location>
</feature>
<dbReference type="PANTHER" id="PTHR11654">
    <property type="entry name" value="OLIGOPEPTIDE TRANSPORTER-RELATED"/>
    <property type="match status" value="1"/>
</dbReference>
<keyword evidence="9" id="KW-1185">Reference proteome</keyword>
<comment type="subcellular location">
    <subcellularLocation>
        <location evidence="1">Membrane</location>
        <topology evidence="1">Multi-pass membrane protein</topology>
    </subcellularLocation>
</comment>
<evidence type="ECO:0000256" key="2">
    <source>
        <dbReference type="ARBA" id="ARBA00005982"/>
    </source>
</evidence>